<dbReference type="PANTHER" id="PTHR43776:SF8">
    <property type="entry name" value="ABC TRANSPORTER, ATP-BINDING PROTEIN"/>
    <property type="match status" value="1"/>
</dbReference>
<dbReference type="InterPro" id="IPR003439">
    <property type="entry name" value="ABC_transporter-like_ATP-bd"/>
</dbReference>
<gene>
    <name evidence="8" type="ORF">I585_02241</name>
    <name evidence="7" type="ORF">UAI_03060</name>
</gene>
<dbReference type="Proteomes" id="UP000013783">
    <property type="component" value="Unassembled WGS sequence"/>
</dbReference>
<evidence type="ECO:0000256" key="4">
    <source>
        <dbReference type="ARBA" id="ARBA00022856"/>
    </source>
</evidence>
<dbReference type="PANTHER" id="PTHR43776">
    <property type="entry name" value="TRANSPORT ATP-BINDING PROTEIN"/>
    <property type="match status" value="1"/>
</dbReference>
<keyword evidence="1" id="KW-0813">Transport</keyword>
<reference evidence="8 10" key="2">
    <citation type="submission" date="2013-03" db="EMBL/GenBank/DDBJ databases">
        <title>The Genome Sequence of Enterococcus malodoratus ATCC_43197 (PacBio/Illumina hybrid assembly).</title>
        <authorList>
            <consortium name="The Broad Institute Genomics Platform"/>
            <consortium name="The Broad Institute Genome Sequencing Center for Infectious Disease"/>
            <person name="Earl A."/>
            <person name="Russ C."/>
            <person name="Gilmore M."/>
            <person name="Surin D."/>
            <person name="Walker B."/>
            <person name="Young S."/>
            <person name="Zeng Q."/>
            <person name="Gargeya S."/>
            <person name="Fitzgerald M."/>
            <person name="Haas B."/>
            <person name="Abouelleil A."/>
            <person name="Allen A.W."/>
            <person name="Alvarado L."/>
            <person name="Arachchi H.M."/>
            <person name="Berlin A.M."/>
            <person name="Chapman S.B."/>
            <person name="Gainer-Dewar J."/>
            <person name="Goldberg J."/>
            <person name="Griggs A."/>
            <person name="Gujja S."/>
            <person name="Hansen M."/>
            <person name="Howarth C."/>
            <person name="Imamovic A."/>
            <person name="Ireland A."/>
            <person name="Larimer J."/>
            <person name="McCowan C."/>
            <person name="Murphy C."/>
            <person name="Pearson M."/>
            <person name="Poon T.W."/>
            <person name="Priest M."/>
            <person name="Roberts A."/>
            <person name="Saif S."/>
            <person name="Shea T."/>
            <person name="Sisk P."/>
            <person name="Sykes S."/>
            <person name="Wortman J."/>
            <person name="Nusbaum C."/>
            <person name="Birren B."/>
        </authorList>
    </citation>
    <scope>NUCLEOTIDE SEQUENCE [LARGE SCALE GENOMIC DNA]</scope>
    <source>
        <strain evidence="8 10">ATCC 43197</strain>
    </source>
</reference>
<keyword evidence="3" id="KW-0067">ATP-binding</keyword>
<evidence type="ECO:0000313" key="8">
    <source>
        <dbReference type="EMBL" id="EOT66720.1"/>
    </source>
</evidence>
<dbReference type="SUPFAM" id="SSF52540">
    <property type="entry name" value="P-loop containing nucleoside triphosphate hydrolases"/>
    <property type="match status" value="1"/>
</dbReference>
<dbReference type="InterPro" id="IPR050319">
    <property type="entry name" value="ABC_transp_ATP-bind"/>
</dbReference>
<keyword evidence="2" id="KW-0547">Nucleotide-binding</keyword>
<dbReference type="GO" id="GO:0005524">
    <property type="term" value="F:ATP binding"/>
    <property type="evidence" value="ECO:0007669"/>
    <property type="project" value="UniProtKB-KW"/>
</dbReference>
<keyword evidence="4" id="KW-0571">Peptide transport</keyword>
<evidence type="ECO:0000256" key="3">
    <source>
        <dbReference type="ARBA" id="ARBA00022840"/>
    </source>
</evidence>
<protein>
    <recommendedName>
        <fullName evidence="6">ABC transporter domain-containing protein</fullName>
    </recommendedName>
</protein>
<dbReference type="Pfam" id="PF00005">
    <property type="entry name" value="ABC_tran"/>
    <property type="match status" value="1"/>
</dbReference>
<accession>R2NW66</accession>
<feature type="domain" description="ABC transporter" evidence="6">
    <location>
        <begin position="6"/>
        <end position="250"/>
    </location>
</feature>
<dbReference type="PATRIC" id="fig|1158601.3.peg.3032"/>
<keyword evidence="5" id="KW-0653">Protein transport</keyword>
<dbReference type="GO" id="GO:0016887">
    <property type="term" value="F:ATP hydrolysis activity"/>
    <property type="evidence" value="ECO:0007669"/>
    <property type="project" value="InterPro"/>
</dbReference>
<evidence type="ECO:0000256" key="1">
    <source>
        <dbReference type="ARBA" id="ARBA00022448"/>
    </source>
</evidence>
<dbReference type="PROSITE" id="PS50893">
    <property type="entry name" value="ABC_TRANSPORTER_2"/>
    <property type="match status" value="1"/>
</dbReference>
<evidence type="ECO:0000313" key="10">
    <source>
        <dbReference type="Proteomes" id="UP000014148"/>
    </source>
</evidence>
<dbReference type="InterPro" id="IPR027417">
    <property type="entry name" value="P-loop_NTPase"/>
</dbReference>
<dbReference type="Proteomes" id="UP000014148">
    <property type="component" value="Unassembled WGS sequence"/>
</dbReference>
<reference evidence="7 9" key="1">
    <citation type="submission" date="2013-02" db="EMBL/GenBank/DDBJ databases">
        <title>The Genome Sequence of Enterococcus malodoratus ATCC_43197.</title>
        <authorList>
            <consortium name="The Broad Institute Genome Sequencing Platform"/>
            <consortium name="The Broad Institute Genome Sequencing Center for Infectious Disease"/>
            <person name="Earl A.M."/>
            <person name="Gilmore M.S."/>
            <person name="Lebreton F."/>
            <person name="Walker B."/>
            <person name="Young S.K."/>
            <person name="Zeng Q."/>
            <person name="Gargeya S."/>
            <person name="Fitzgerald M."/>
            <person name="Haas B."/>
            <person name="Abouelleil A."/>
            <person name="Alvarado L."/>
            <person name="Arachchi H.M."/>
            <person name="Berlin A.M."/>
            <person name="Chapman S.B."/>
            <person name="Dewar J."/>
            <person name="Goldberg J."/>
            <person name="Griggs A."/>
            <person name="Gujja S."/>
            <person name="Hansen M."/>
            <person name="Howarth C."/>
            <person name="Imamovic A."/>
            <person name="Larimer J."/>
            <person name="McCowan C."/>
            <person name="Murphy C."/>
            <person name="Neiman D."/>
            <person name="Pearson M."/>
            <person name="Priest M."/>
            <person name="Roberts A."/>
            <person name="Saif S."/>
            <person name="Shea T."/>
            <person name="Sisk P."/>
            <person name="Sykes S."/>
            <person name="Wortman J."/>
            <person name="Nusbaum C."/>
            <person name="Birren B."/>
        </authorList>
    </citation>
    <scope>NUCLEOTIDE SEQUENCE [LARGE SCALE GENOMIC DNA]</scope>
    <source>
        <strain evidence="7 9">ATCC 43197</strain>
    </source>
</reference>
<dbReference type="GO" id="GO:0015833">
    <property type="term" value="P:peptide transport"/>
    <property type="evidence" value="ECO:0007669"/>
    <property type="project" value="UniProtKB-KW"/>
</dbReference>
<keyword evidence="10" id="KW-1185">Reference proteome</keyword>
<organism evidence="7 9">
    <name type="scientific">Enterococcus malodoratus ATCC 43197</name>
    <dbReference type="NCBI Taxonomy" id="1158601"/>
    <lineage>
        <taxon>Bacteria</taxon>
        <taxon>Bacillati</taxon>
        <taxon>Bacillota</taxon>
        <taxon>Bacilli</taxon>
        <taxon>Lactobacillales</taxon>
        <taxon>Enterococcaceae</taxon>
        <taxon>Enterococcus</taxon>
    </lineage>
</organism>
<dbReference type="InterPro" id="IPR003593">
    <property type="entry name" value="AAA+_ATPase"/>
</dbReference>
<dbReference type="Gene3D" id="3.40.50.300">
    <property type="entry name" value="P-loop containing nucleotide triphosphate hydrolases"/>
    <property type="match status" value="1"/>
</dbReference>
<evidence type="ECO:0000256" key="2">
    <source>
        <dbReference type="ARBA" id="ARBA00022741"/>
    </source>
</evidence>
<dbReference type="RefSeq" id="WP_010741860.1">
    <property type="nucleotide sequence ID" value="NZ_KB946251.1"/>
</dbReference>
<evidence type="ECO:0000313" key="7">
    <source>
        <dbReference type="EMBL" id="EOH75258.1"/>
    </source>
</evidence>
<proteinExistence type="predicted"/>
<dbReference type="OrthoDB" id="9806285at2"/>
<dbReference type="GO" id="GO:0055085">
    <property type="term" value="P:transmembrane transport"/>
    <property type="evidence" value="ECO:0007669"/>
    <property type="project" value="UniProtKB-ARBA"/>
</dbReference>
<name>R2NW66_9ENTE</name>
<comment type="caution">
    <text evidence="7">The sequence shown here is derived from an EMBL/GenBank/DDBJ whole genome shotgun (WGS) entry which is preliminary data.</text>
</comment>
<dbReference type="InterPro" id="IPR017871">
    <property type="entry name" value="ABC_transporter-like_CS"/>
</dbReference>
<dbReference type="EMBL" id="AJAK01000020">
    <property type="protein sequence ID" value="EOH75258.1"/>
    <property type="molecule type" value="Genomic_DNA"/>
</dbReference>
<dbReference type="EMBL" id="ASWA01000003">
    <property type="protein sequence ID" value="EOT66720.1"/>
    <property type="molecule type" value="Genomic_DNA"/>
</dbReference>
<dbReference type="eggNOG" id="COG4608">
    <property type="taxonomic scope" value="Bacteria"/>
</dbReference>
<dbReference type="AlphaFoldDB" id="R2NW66"/>
<sequence>MSELILDIQGLTKEFILPNKETLTACDQLSFTAKKGQTIGIVGESGSGKSTLVNMLMLMETPTQGKIHYREKNILNLNRREIWQLRPNIQMVFQSPTASINPKMKVIDVVTEPLFNYKRLKAKDKRKKAQELLALVDLSEEYLERYAHHLSGGQCQRVCIARALALNPEILICDEATSALDVSVQKNIIDLLINLQKKNNMTILFVSHDLALVQSFAHEILVMQNGVIVDRLSQEQNLNASEVTYTQCLLNSVYSLSKVKQRLLLEN</sequence>
<dbReference type="STRING" id="71451.RV07_GL001572"/>
<dbReference type="PROSITE" id="PS00211">
    <property type="entry name" value="ABC_TRANSPORTER_1"/>
    <property type="match status" value="1"/>
</dbReference>
<evidence type="ECO:0000313" key="9">
    <source>
        <dbReference type="Proteomes" id="UP000013783"/>
    </source>
</evidence>
<evidence type="ECO:0000259" key="6">
    <source>
        <dbReference type="PROSITE" id="PS50893"/>
    </source>
</evidence>
<dbReference type="SMART" id="SM00382">
    <property type="entry name" value="AAA"/>
    <property type="match status" value="1"/>
</dbReference>
<dbReference type="CDD" id="cd03257">
    <property type="entry name" value="ABC_NikE_OppD_transporters"/>
    <property type="match status" value="1"/>
</dbReference>
<dbReference type="GO" id="GO:0015031">
    <property type="term" value="P:protein transport"/>
    <property type="evidence" value="ECO:0007669"/>
    <property type="project" value="UniProtKB-KW"/>
</dbReference>
<evidence type="ECO:0000256" key="5">
    <source>
        <dbReference type="ARBA" id="ARBA00022927"/>
    </source>
</evidence>
<dbReference type="GeneID" id="79784616"/>